<comment type="function">
    <text evidence="13">Glutamate-gated receptor that probably acts as non-selective cation channel.</text>
</comment>
<dbReference type="SUPFAM" id="SSF53850">
    <property type="entry name" value="Periplasmic binding protein-like II"/>
    <property type="match status" value="1"/>
</dbReference>
<evidence type="ECO:0000256" key="5">
    <source>
        <dbReference type="ARBA" id="ARBA00022729"/>
    </source>
</evidence>
<comment type="subcellular location">
    <subcellularLocation>
        <location evidence="1">Membrane</location>
        <topology evidence="1">Multi-pass membrane protein</topology>
    </subcellularLocation>
</comment>
<dbReference type="Proteomes" id="UP001237642">
    <property type="component" value="Unassembled WGS sequence"/>
</dbReference>
<dbReference type="GO" id="GO:0015276">
    <property type="term" value="F:ligand-gated monoatomic ion channel activity"/>
    <property type="evidence" value="ECO:0007669"/>
    <property type="project" value="InterPro"/>
</dbReference>
<keyword evidence="5" id="KW-0732">Signal</keyword>
<reference evidence="17" key="2">
    <citation type="submission" date="2023-05" db="EMBL/GenBank/DDBJ databases">
        <authorList>
            <person name="Schelkunov M.I."/>
        </authorList>
    </citation>
    <scope>NUCLEOTIDE SEQUENCE</scope>
    <source>
        <strain evidence="17">Hsosn_3</strain>
        <tissue evidence="17">Leaf</tissue>
    </source>
</reference>
<dbReference type="SUPFAM" id="SSF53822">
    <property type="entry name" value="Periplasmic binding protein-like I"/>
    <property type="match status" value="1"/>
</dbReference>
<accession>A0AAD8LZE8</accession>
<keyword evidence="7 13" id="KW-0406">Ion transport</keyword>
<evidence type="ECO:0000256" key="4">
    <source>
        <dbReference type="ARBA" id="ARBA00022692"/>
    </source>
</evidence>
<dbReference type="SMART" id="SM00062">
    <property type="entry name" value="PBPb"/>
    <property type="match status" value="1"/>
</dbReference>
<gene>
    <name evidence="17" type="ORF">POM88_047245</name>
</gene>
<dbReference type="FunFam" id="3.40.50.2300:FF:000188">
    <property type="entry name" value="Glutamate receptor"/>
    <property type="match status" value="1"/>
</dbReference>
<evidence type="ECO:0000256" key="3">
    <source>
        <dbReference type="ARBA" id="ARBA00022448"/>
    </source>
</evidence>
<evidence type="ECO:0000259" key="15">
    <source>
        <dbReference type="SMART" id="SM00062"/>
    </source>
</evidence>
<evidence type="ECO:0000256" key="13">
    <source>
        <dbReference type="PIRNR" id="PIRNR037090"/>
    </source>
</evidence>
<dbReference type="Gene3D" id="3.40.50.2300">
    <property type="match status" value="2"/>
</dbReference>
<comment type="caution">
    <text evidence="17">The sequence shown here is derived from an EMBL/GenBank/DDBJ whole genome shotgun (WGS) entry which is preliminary data.</text>
</comment>
<dbReference type="Pfam" id="PF00060">
    <property type="entry name" value="Lig_chan"/>
    <property type="match status" value="1"/>
</dbReference>
<dbReference type="InterPro" id="IPR001828">
    <property type="entry name" value="ANF_lig-bd_rcpt"/>
</dbReference>
<keyword evidence="18" id="KW-1185">Reference proteome</keyword>
<evidence type="ECO:0000256" key="14">
    <source>
        <dbReference type="SAM" id="Phobius"/>
    </source>
</evidence>
<dbReference type="PIRSF" id="PIRSF037090">
    <property type="entry name" value="Iontro_Glu-like_rcpt_pln"/>
    <property type="match status" value="1"/>
</dbReference>
<evidence type="ECO:0000256" key="11">
    <source>
        <dbReference type="ARBA" id="ARBA00023286"/>
    </source>
</evidence>
<dbReference type="InterPro" id="IPR044440">
    <property type="entry name" value="GABAb_receptor_plant_PBP1"/>
</dbReference>
<evidence type="ECO:0000256" key="7">
    <source>
        <dbReference type="ARBA" id="ARBA00023065"/>
    </source>
</evidence>
<dbReference type="Pfam" id="PF01094">
    <property type="entry name" value="ANF_receptor"/>
    <property type="match status" value="1"/>
</dbReference>
<keyword evidence="12 13" id="KW-0407">Ion channel</keyword>
<organism evidence="17 18">
    <name type="scientific">Heracleum sosnowskyi</name>
    <dbReference type="NCBI Taxonomy" id="360622"/>
    <lineage>
        <taxon>Eukaryota</taxon>
        <taxon>Viridiplantae</taxon>
        <taxon>Streptophyta</taxon>
        <taxon>Embryophyta</taxon>
        <taxon>Tracheophyta</taxon>
        <taxon>Spermatophyta</taxon>
        <taxon>Magnoliopsida</taxon>
        <taxon>eudicotyledons</taxon>
        <taxon>Gunneridae</taxon>
        <taxon>Pentapetalae</taxon>
        <taxon>asterids</taxon>
        <taxon>campanulids</taxon>
        <taxon>Apiales</taxon>
        <taxon>Apiaceae</taxon>
        <taxon>Apioideae</taxon>
        <taxon>apioid superclade</taxon>
        <taxon>Tordylieae</taxon>
        <taxon>Tordyliinae</taxon>
        <taxon>Heracleum</taxon>
    </lineage>
</organism>
<keyword evidence="11 13" id="KW-1071">Ligand-gated ion channel</keyword>
<evidence type="ECO:0000256" key="2">
    <source>
        <dbReference type="ARBA" id="ARBA00008685"/>
    </source>
</evidence>
<dbReference type="EMBL" id="JAUIZM010000011">
    <property type="protein sequence ID" value="KAK1353989.1"/>
    <property type="molecule type" value="Genomic_DNA"/>
</dbReference>
<feature type="transmembrane region" description="Helical" evidence="14">
    <location>
        <begin position="884"/>
        <end position="907"/>
    </location>
</feature>
<keyword evidence="4 14" id="KW-0812">Transmembrane</keyword>
<comment type="similarity">
    <text evidence="2 13">Belongs to the glutamate-gated ion channel (TC 1.A.10.1) family.</text>
</comment>
<evidence type="ECO:0000256" key="10">
    <source>
        <dbReference type="ARBA" id="ARBA00023180"/>
    </source>
</evidence>
<keyword evidence="8 13" id="KW-0472">Membrane</keyword>
<feature type="transmembrane region" description="Helical" evidence="14">
    <location>
        <begin position="710"/>
        <end position="734"/>
    </location>
</feature>
<dbReference type="CDD" id="cd19990">
    <property type="entry name" value="PBP1_GABAb_receptor_plant"/>
    <property type="match status" value="1"/>
</dbReference>
<keyword evidence="3 13" id="KW-0813">Transport</keyword>
<evidence type="ECO:0000256" key="1">
    <source>
        <dbReference type="ARBA" id="ARBA00004141"/>
    </source>
</evidence>
<name>A0AAD8LZE8_9APIA</name>
<evidence type="ECO:0000256" key="12">
    <source>
        <dbReference type="ARBA" id="ARBA00023303"/>
    </source>
</evidence>
<protein>
    <recommendedName>
        <fullName evidence="13">Glutamate receptor</fullName>
    </recommendedName>
</protein>
<dbReference type="CDD" id="cd13686">
    <property type="entry name" value="GluR_Plant"/>
    <property type="match status" value="1"/>
</dbReference>
<dbReference type="FunFam" id="3.40.190.10:FF:000054">
    <property type="entry name" value="Glutamate receptor"/>
    <property type="match status" value="1"/>
</dbReference>
<evidence type="ECO:0000256" key="8">
    <source>
        <dbReference type="ARBA" id="ARBA00023136"/>
    </source>
</evidence>
<dbReference type="InterPro" id="IPR015683">
    <property type="entry name" value="Ionotropic_Glu_rcpt"/>
</dbReference>
<evidence type="ECO:0000256" key="6">
    <source>
        <dbReference type="ARBA" id="ARBA00022989"/>
    </source>
</evidence>
<dbReference type="Gene3D" id="3.40.190.10">
    <property type="entry name" value="Periplasmic binding protein-like II"/>
    <property type="match status" value="3"/>
</dbReference>
<dbReference type="Gene3D" id="1.10.287.70">
    <property type="match status" value="1"/>
</dbReference>
<dbReference type="GO" id="GO:0016020">
    <property type="term" value="C:membrane"/>
    <property type="evidence" value="ECO:0007669"/>
    <property type="project" value="UniProtKB-SubCell"/>
</dbReference>
<feature type="domain" description="Ionotropic glutamate receptor C-terminal" evidence="16">
    <location>
        <begin position="531"/>
        <end position="863"/>
    </location>
</feature>
<feature type="transmembrane region" description="Helical" evidence="14">
    <location>
        <begin position="649"/>
        <end position="671"/>
    </location>
</feature>
<dbReference type="PANTHER" id="PTHR18966">
    <property type="entry name" value="IONOTROPIC GLUTAMATE RECEPTOR"/>
    <property type="match status" value="1"/>
</dbReference>
<evidence type="ECO:0000313" key="17">
    <source>
        <dbReference type="EMBL" id="KAK1353989.1"/>
    </source>
</evidence>
<dbReference type="SMART" id="SM00079">
    <property type="entry name" value="PBPe"/>
    <property type="match status" value="1"/>
</dbReference>
<feature type="domain" description="Solute-binding protein family 3/N-terminal" evidence="15">
    <location>
        <begin position="531"/>
        <end position="864"/>
    </location>
</feature>
<dbReference type="InterPro" id="IPR028082">
    <property type="entry name" value="Peripla_BP_I"/>
</dbReference>
<keyword evidence="10" id="KW-0325">Glycoprotein</keyword>
<dbReference type="AlphaFoldDB" id="A0AAD8LZE8"/>
<evidence type="ECO:0000256" key="9">
    <source>
        <dbReference type="ARBA" id="ARBA00023170"/>
    </source>
</evidence>
<dbReference type="InterPro" id="IPR001638">
    <property type="entry name" value="Solute-binding_3/MltF_N"/>
</dbReference>
<reference evidence="17" key="1">
    <citation type="submission" date="2023-02" db="EMBL/GenBank/DDBJ databases">
        <title>Genome of toxic invasive species Heracleum sosnowskyi carries increased number of genes despite the absence of recent whole-genome duplications.</title>
        <authorList>
            <person name="Schelkunov M."/>
            <person name="Shtratnikova V."/>
            <person name="Makarenko M."/>
            <person name="Klepikova A."/>
            <person name="Omelchenko D."/>
            <person name="Novikova G."/>
            <person name="Obukhova E."/>
            <person name="Bogdanov V."/>
            <person name="Penin A."/>
            <person name="Logacheva M."/>
        </authorList>
    </citation>
    <scope>NUCLEOTIDE SEQUENCE</scope>
    <source>
        <strain evidence="17">Hsosn_3</strain>
        <tissue evidence="17">Leaf</tissue>
    </source>
</reference>
<sequence>MPFADAWKCLYCPRELRGNVWPSLRFQFSTHPLPHRLHMHASNKYKMHGTFFSLSPPFRCCLPGKSSPHHSVRLQRSAIYGGCNLLAVTPPTLTLSHLCWYSHSQKEFQVGVLLDMASWNGKMVHSCITMAASDFYDLNSHYKTRIVTKTSDSKGDPLQALEEAQGLMVMNVEAMIVGPEMSLDEKQLALLGDKAKVPIFSLSGSSTIFDEYPYFFHASHSEAMQFEAIAALAESFEWKTIIFICEDTEYRSGVISYLFKSFQEKSIQIDYISSLPSTANDDGILEELHKLRKMQTTIFVLHMAPSLASRLVSSAKSLGMMNKGHAWILTDKTRNLLHSVDSEEHAQSMQGSLALKPYLPSSIKRQNFTSRWRKEYQNKDHFMNTKEISACALWAYDAIWALARAFERVYTQIGQNSKDQHSLESHSANVGVSQIGNKLLLEELVKTRLKGLSGDFQIVNRTVPFLEAFEIVNVMREGERRVGFWANGVGLIRDIMHPALSHHDLEVIIWPGGSISTPRGAWPFMRSRGEKLRVGIPSKIFFKEFINLEYDSKTNTTIATGFCVDVFKAAVEALPYEVPFEFIPGPENYSNLVYQIYLENFDTVVGDISIMAERLQYVDFTIPYTDLGVGTIARVKTNKKDMWIFAKPIGLDLCLMMAVFFIFTGIVIWVIEKPKNKEFQGSASEQIGTIFFSTLFFNHGERLSSNLSRFVMLIWAFLVLILTSSYTATLASMLTVQQIGLVSKGANVGYQVGSYLEENIVNNYKSMDYRLLPYSSAEQYADALSKGSQNGGIDGIIDEIPYIKAFLSKYSPDYSMVDSASTTNGFGFAFWKGSPLVPEISREIAKLREDGTLEMLEKKWYDKPQPLVNQETLPQPQVLKIDRFGGLFLICGISLGLALFVIMAYLIRKKLNLDSLILEKLGSDNLAIMIRHIFSSELKQMPV</sequence>
<evidence type="ECO:0000259" key="16">
    <source>
        <dbReference type="SMART" id="SM00079"/>
    </source>
</evidence>
<dbReference type="InterPro" id="IPR001320">
    <property type="entry name" value="Iontro_rcpt_C"/>
</dbReference>
<keyword evidence="9 13" id="KW-0675">Receptor</keyword>
<proteinExistence type="inferred from homology"/>
<keyword evidence="6 14" id="KW-1133">Transmembrane helix</keyword>
<dbReference type="InterPro" id="IPR017103">
    <property type="entry name" value="Iontropic_Glu_rcpt_pln"/>
</dbReference>
<evidence type="ECO:0000313" key="18">
    <source>
        <dbReference type="Proteomes" id="UP001237642"/>
    </source>
</evidence>